<dbReference type="EMBL" id="RBNI01017608">
    <property type="protein sequence ID" value="RUP01090.1"/>
    <property type="molecule type" value="Genomic_DNA"/>
</dbReference>
<evidence type="ECO:0000256" key="1">
    <source>
        <dbReference type="ARBA" id="ARBA00022729"/>
    </source>
</evidence>
<dbReference type="InterPro" id="IPR016093">
    <property type="entry name" value="MIR_motif"/>
</dbReference>
<dbReference type="SUPFAM" id="SSF82109">
    <property type="entry name" value="MIR domain"/>
    <property type="match status" value="1"/>
</dbReference>
<feature type="compositionally biased region" description="Basic and acidic residues" evidence="3">
    <location>
        <begin position="134"/>
        <end position="145"/>
    </location>
</feature>
<evidence type="ECO:0000313" key="5">
    <source>
        <dbReference type="EMBL" id="RUP01090.1"/>
    </source>
</evidence>
<dbReference type="PANTHER" id="PTHR46809:SF2">
    <property type="entry name" value="GH21273P"/>
    <property type="match status" value="1"/>
</dbReference>
<evidence type="ECO:0000259" key="4">
    <source>
        <dbReference type="PROSITE" id="PS50919"/>
    </source>
</evidence>
<sequence length="449" mass="49823">MAHHAITPSNLLKVATACWSGEMATKSMGWSWGDRDLSELVRAELCSTMKIPGGGAGPWRVASNEAKGHTVAHCKRGKGSHGGTLVFWEFPPECHCNRLPLYFFYCCSRHLPTAIMPSNAWNSFLANKRPSAKLQDEEAASKETISESSGQARPRPPQIATHPVLSHSHRREARKSTIINPFHRDAFSNRLLHFKTLPDADGQIRFGNKIALKQVRSGKFLHADKDPTLTQNGALAVSMHTWKPRDDDYWIVLPQLGQTQQMGKHVHYNRTIRLQHSATTSNLHTYRSGEITLIPNIRSDTNDVWIVEVFNFSKPPKSSTVSGVGSPSLNHNKNSMDLIDFWHVDDVICLKHHATKLYLTGRPAEVSDKKAAEVSDKKAAEVSDKKGLIKAVALELCDMEGAWRVAVSREDSQEIQTTATMEVNNPFDSITVEQASAVEAAAVKVELLT</sequence>
<keyword evidence="2" id="KW-0677">Repeat</keyword>
<feature type="region of interest" description="Disordered" evidence="3">
    <location>
        <begin position="132"/>
        <end position="173"/>
    </location>
</feature>
<evidence type="ECO:0000256" key="3">
    <source>
        <dbReference type="SAM" id="MobiDB-lite"/>
    </source>
</evidence>
<dbReference type="Gene3D" id="2.80.10.50">
    <property type="match status" value="1"/>
</dbReference>
<comment type="caution">
    <text evidence="5">The sequence shown here is derived from an EMBL/GenBank/DDBJ whole genome shotgun (WGS) entry which is preliminary data.</text>
</comment>
<keyword evidence="1" id="KW-0732">Signal</keyword>
<evidence type="ECO:0000256" key="2">
    <source>
        <dbReference type="ARBA" id="ARBA00022737"/>
    </source>
</evidence>
<dbReference type="InterPro" id="IPR036300">
    <property type="entry name" value="MIR_dom_sf"/>
</dbReference>
<accession>A0A433AEN0</accession>
<keyword evidence="6" id="KW-1185">Reference proteome</keyword>
<proteinExistence type="predicted"/>
<name>A0A433AEN0_9FUNG</name>
<evidence type="ECO:0000313" key="6">
    <source>
        <dbReference type="Proteomes" id="UP000268093"/>
    </source>
</evidence>
<protein>
    <recommendedName>
        <fullName evidence="4">MIR domain-containing protein</fullName>
    </recommendedName>
</protein>
<dbReference type="Proteomes" id="UP000268093">
    <property type="component" value="Unassembled WGS sequence"/>
</dbReference>
<dbReference type="PANTHER" id="PTHR46809">
    <property type="entry name" value="STROMAL CELL-DERIVED FACTOR 2-LIKE PROTEIN"/>
    <property type="match status" value="1"/>
</dbReference>
<reference evidence="5 6" key="1">
    <citation type="journal article" date="2018" name="New Phytol.">
        <title>Phylogenomics of Endogonaceae and evolution of mycorrhizas within Mucoromycota.</title>
        <authorList>
            <person name="Chang Y."/>
            <person name="Desiro A."/>
            <person name="Na H."/>
            <person name="Sandor L."/>
            <person name="Lipzen A."/>
            <person name="Clum A."/>
            <person name="Barry K."/>
            <person name="Grigoriev I.V."/>
            <person name="Martin F.M."/>
            <person name="Stajich J.E."/>
            <person name="Smith M.E."/>
            <person name="Bonito G."/>
            <person name="Spatafora J.W."/>
        </authorList>
    </citation>
    <scope>NUCLEOTIDE SEQUENCE [LARGE SCALE GENOMIC DNA]</scope>
    <source>
        <strain evidence="5 6">GMNB39</strain>
    </source>
</reference>
<organism evidence="5 6">
    <name type="scientific">Jimgerdemannia flammicorona</name>
    <dbReference type="NCBI Taxonomy" id="994334"/>
    <lineage>
        <taxon>Eukaryota</taxon>
        <taxon>Fungi</taxon>
        <taxon>Fungi incertae sedis</taxon>
        <taxon>Mucoromycota</taxon>
        <taxon>Mucoromycotina</taxon>
        <taxon>Endogonomycetes</taxon>
        <taxon>Endogonales</taxon>
        <taxon>Endogonaceae</taxon>
        <taxon>Jimgerdemannia</taxon>
    </lineage>
</organism>
<feature type="domain" description="MIR" evidence="4">
    <location>
        <begin position="201"/>
        <end position="255"/>
    </location>
</feature>
<gene>
    <name evidence="5" type="ORF">BC936DRAFT_140691</name>
</gene>
<dbReference type="AlphaFoldDB" id="A0A433AEN0"/>
<dbReference type="PROSITE" id="PS50919">
    <property type="entry name" value="MIR"/>
    <property type="match status" value="1"/>
</dbReference>